<proteinExistence type="predicted"/>
<accession>A0A851HU45</accession>
<dbReference type="Proteomes" id="UP000536442">
    <property type="component" value="Unassembled WGS sequence"/>
</dbReference>
<comment type="caution">
    <text evidence="1">The sequence shown here is derived from an EMBL/GenBank/DDBJ whole genome shotgun (WGS) entry which is preliminary data.</text>
</comment>
<evidence type="ECO:0000313" key="1">
    <source>
        <dbReference type="EMBL" id="NWN92260.1"/>
    </source>
</evidence>
<gene>
    <name evidence="1" type="ORF">HLV39_12235</name>
</gene>
<dbReference type="AlphaFoldDB" id="A0A851HU45"/>
<reference evidence="1 2" key="1">
    <citation type="submission" date="2020-03" db="EMBL/GenBank/DDBJ databases">
        <title>Metagenomic, metatranscriptomic, and metabolomic analyses revealed the key microbes and metabolic features during the fermentation of ganjang, Korean traditional soy sauce.</title>
        <authorList>
            <person name="Chun B.H."/>
            <person name="Jeon C.O."/>
        </authorList>
    </citation>
    <scope>NUCLEOTIDE SEQUENCE [LARGE SCALE GENOMIC DNA]</scope>
    <source>
        <strain evidence="1 2">KG14</strain>
    </source>
</reference>
<evidence type="ECO:0000313" key="2">
    <source>
        <dbReference type="Proteomes" id="UP000536442"/>
    </source>
</evidence>
<organism evidence="1 2">
    <name type="scientific">Marinobacter adhaerens</name>
    <dbReference type="NCBI Taxonomy" id="1033846"/>
    <lineage>
        <taxon>Bacteria</taxon>
        <taxon>Pseudomonadati</taxon>
        <taxon>Pseudomonadota</taxon>
        <taxon>Gammaproteobacteria</taxon>
        <taxon>Pseudomonadales</taxon>
        <taxon>Marinobacteraceae</taxon>
        <taxon>Marinobacter</taxon>
    </lineage>
</organism>
<name>A0A851HU45_9GAMM</name>
<sequence length="173" mass="20017">MARKKQAPRKRKGHNGSKRAQRFFGRTRIWTWESDRDHGNDAQNAAAVARTIRGWESLPADIAQAITRHRNNWVVCVRALCCANGEEWVEEEVRIMRDQCLNDFQDLYHDLREKVLAAQRYDQVIDVGWIAGTWINDPKDEDLSLVDLGASSKARQLLWQAVDRDYRKELAAA</sequence>
<protein>
    <submittedName>
        <fullName evidence="1">Uncharacterized protein</fullName>
    </submittedName>
</protein>
<dbReference type="EMBL" id="JABEVQ010000006">
    <property type="protein sequence ID" value="NWN92260.1"/>
    <property type="molecule type" value="Genomic_DNA"/>
</dbReference>
<keyword evidence="2" id="KW-1185">Reference proteome</keyword>